<proteinExistence type="inferred from homology"/>
<evidence type="ECO:0000259" key="8">
    <source>
        <dbReference type="Pfam" id="PF20684"/>
    </source>
</evidence>
<dbReference type="InterPro" id="IPR049326">
    <property type="entry name" value="Rhodopsin_dom_fungi"/>
</dbReference>
<keyword evidence="2 7" id="KW-0812">Transmembrane</keyword>
<dbReference type="GeneID" id="83196969"/>
<dbReference type="PANTHER" id="PTHR33048:SF161">
    <property type="entry name" value="INTEGRAL MEMBRANE PROTEIN"/>
    <property type="match status" value="1"/>
</dbReference>
<dbReference type="OrthoDB" id="10017208at2759"/>
<dbReference type="Pfam" id="PF20684">
    <property type="entry name" value="Fung_rhodopsin"/>
    <property type="match status" value="1"/>
</dbReference>
<keyword evidence="10" id="KW-1185">Reference proteome</keyword>
<comment type="caution">
    <text evidence="9">The sequence shown here is derived from an EMBL/GenBank/DDBJ whole genome shotgun (WGS) entry which is preliminary data.</text>
</comment>
<keyword evidence="3 7" id="KW-1133">Transmembrane helix</keyword>
<feature type="transmembrane region" description="Helical" evidence="7">
    <location>
        <begin position="16"/>
        <end position="36"/>
    </location>
</feature>
<evidence type="ECO:0000256" key="4">
    <source>
        <dbReference type="ARBA" id="ARBA00023136"/>
    </source>
</evidence>
<dbReference type="AlphaFoldDB" id="A0A9W9PLU8"/>
<name>A0A9W9PLU8_9EURO</name>
<evidence type="ECO:0000256" key="2">
    <source>
        <dbReference type="ARBA" id="ARBA00022692"/>
    </source>
</evidence>
<keyword evidence="4 7" id="KW-0472">Membrane</keyword>
<evidence type="ECO:0000256" key="5">
    <source>
        <dbReference type="ARBA" id="ARBA00038359"/>
    </source>
</evidence>
<evidence type="ECO:0000256" key="7">
    <source>
        <dbReference type="SAM" id="Phobius"/>
    </source>
</evidence>
<feature type="domain" description="Rhodopsin" evidence="8">
    <location>
        <begin position="32"/>
        <end position="267"/>
    </location>
</feature>
<evidence type="ECO:0000256" key="6">
    <source>
        <dbReference type="SAM" id="MobiDB-lite"/>
    </source>
</evidence>
<feature type="transmembrane region" description="Helical" evidence="7">
    <location>
        <begin position="168"/>
        <end position="192"/>
    </location>
</feature>
<dbReference type="PANTHER" id="PTHR33048">
    <property type="entry name" value="PTH11-LIKE INTEGRAL MEMBRANE PROTEIN (AFU_ORTHOLOGUE AFUA_5G11245)"/>
    <property type="match status" value="1"/>
</dbReference>
<gene>
    <name evidence="9" type="ORF">N7468_000369</name>
</gene>
<feature type="transmembrane region" description="Helical" evidence="7">
    <location>
        <begin position="125"/>
        <end position="148"/>
    </location>
</feature>
<dbReference type="InterPro" id="IPR052337">
    <property type="entry name" value="SAT4-like"/>
</dbReference>
<comment type="subcellular location">
    <subcellularLocation>
        <location evidence="1">Membrane</location>
        <topology evidence="1">Multi-pass membrane protein</topology>
    </subcellularLocation>
</comment>
<sequence length="350" mass="39866">MKGWGVFEIDINRDQLIANTVLVVIATILVILRFISRRIRESKIWWDDVLCIVASLHLFALLAVEYYWAHIGMRRLITAIPMENTVMLYKTLIVYQILYYDAMVCTKISYLFFYLRIFVSKEFRLATWICMMCAAAYWLGAILQVFLLCQPFEKNWNPTKPGHCANQNIAFSTIGAFNLLTDLMIVFLPVRFIWQLQMNLATKLALFSIFGLGLFIASITIIRIRVLTTTDFSDLPYNMIWAAFWSVTEPALAIGNSCAPMLRPVVKAIFPNLFLSDKVDYYGNSLPVSAPRNLKVDRAKQGTEADGEIPLTRMEDASHSISMYDGSTHEGSQDGCEASFSHRPKAEHPV</sequence>
<evidence type="ECO:0000313" key="9">
    <source>
        <dbReference type="EMBL" id="KAJ5248918.1"/>
    </source>
</evidence>
<dbReference type="EMBL" id="JAPQKS010000001">
    <property type="protein sequence ID" value="KAJ5248918.1"/>
    <property type="molecule type" value="Genomic_DNA"/>
</dbReference>
<organism evidence="9 10">
    <name type="scientific">Penicillium chermesinum</name>
    <dbReference type="NCBI Taxonomy" id="63820"/>
    <lineage>
        <taxon>Eukaryota</taxon>
        <taxon>Fungi</taxon>
        <taxon>Dikarya</taxon>
        <taxon>Ascomycota</taxon>
        <taxon>Pezizomycotina</taxon>
        <taxon>Eurotiomycetes</taxon>
        <taxon>Eurotiomycetidae</taxon>
        <taxon>Eurotiales</taxon>
        <taxon>Aspergillaceae</taxon>
        <taxon>Penicillium</taxon>
    </lineage>
</organism>
<comment type="similarity">
    <text evidence="5">Belongs to the SAT4 family.</text>
</comment>
<dbReference type="GO" id="GO:0016020">
    <property type="term" value="C:membrane"/>
    <property type="evidence" value="ECO:0007669"/>
    <property type="project" value="UniProtKB-SubCell"/>
</dbReference>
<feature type="transmembrane region" description="Helical" evidence="7">
    <location>
        <begin position="204"/>
        <end position="227"/>
    </location>
</feature>
<reference evidence="9" key="1">
    <citation type="submission" date="2022-11" db="EMBL/GenBank/DDBJ databases">
        <authorList>
            <person name="Petersen C."/>
        </authorList>
    </citation>
    <scope>NUCLEOTIDE SEQUENCE</scope>
    <source>
        <strain evidence="9">IBT 19713</strain>
    </source>
</reference>
<feature type="transmembrane region" description="Helical" evidence="7">
    <location>
        <begin position="88"/>
        <end position="113"/>
    </location>
</feature>
<feature type="transmembrane region" description="Helical" evidence="7">
    <location>
        <begin position="48"/>
        <end position="68"/>
    </location>
</feature>
<protein>
    <recommendedName>
        <fullName evidence="8">Rhodopsin domain-containing protein</fullName>
    </recommendedName>
</protein>
<dbReference type="Proteomes" id="UP001150941">
    <property type="component" value="Unassembled WGS sequence"/>
</dbReference>
<feature type="region of interest" description="Disordered" evidence="6">
    <location>
        <begin position="322"/>
        <end position="350"/>
    </location>
</feature>
<evidence type="ECO:0000256" key="1">
    <source>
        <dbReference type="ARBA" id="ARBA00004141"/>
    </source>
</evidence>
<evidence type="ECO:0000256" key="3">
    <source>
        <dbReference type="ARBA" id="ARBA00022989"/>
    </source>
</evidence>
<accession>A0A9W9PLU8</accession>
<reference evidence="9" key="2">
    <citation type="journal article" date="2023" name="IMA Fungus">
        <title>Comparative genomic study of the Penicillium genus elucidates a diverse pangenome and 15 lateral gene transfer events.</title>
        <authorList>
            <person name="Petersen C."/>
            <person name="Sorensen T."/>
            <person name="Nielsen M.R."/>
            <person name="Sondergaard T.E."/>
            <person name="Sorensen J.L."/>
            <person name="Fitzpatrick D.A."/>
            <person name="Frisvad J.C."/>
            <person name="Nielsen K.L."/>
        </authorList>
    </citation>
    <scope>NUCLEOTIDE SEQUENCE</scope>
    <source>
        <strain evidence="9">IBT 19713</strain>
    </source>
</reference>
<dbReference type="RefSeq" id="XP_058335697.1">
    <property type="nucleotide sequence ID" value="XM_058469666.1"/>
</dbReference>
<evidence type="ECO:0000313" key="10">
    <source>
        <dbReference type="Proteomes" id="UP001150941"/>
    </source>
</evidence>